<dbReference type="Gene3D" id="3.40.30.10">
    <property type="entry name" value="Glutaredoxin"/>
    <property type="match status" value="1"/>
</dbReference>
<dbReference type="AlphaFoldDB" id="A0A1F5FEP6"/>
<proteinExistence type="predicted"/>
<feature type="non-terminal residue" evidence="2">
    <location>
        <position position="67"/>
    </location>
</feature>
<evidence type="ECO:0000313" key="2">
    <source>
        <dbReference type="EMBL" id="OGD78165.1"/>
    </source>
</evidence>
<reference evidence="2 3" key="1">
    <citation type="journal article" date="2016" name="Nat. Commun.">
        <title>Thousands of microbial genomes shed light on interconnected biogeochemical processes in an aquifer system.</title>
        <authorList>
            <person name="Anantharaman K."/>
            <person name="Brown C.T."/>
            <person name="Hug L.A."/>
            <person name="Sharon I."/>
            <person name="Castelle C.J."/>
            <person name="Probst A.J."/>
            <person name="Thomas B.C."/>
            <person name="Singh A."/>
            <person name="Wilkins M.J."/>
            <person name="Karaoz U."/>
            <person name="Brodie E.L."/>
            <person name="Williams K.H."/>
            <person name="Hubbard S.S."/>
            <person name="Banfield J.F."/>
        </authorList>
    </citation>
    <scope>NUCLEOTIDE SEQUENCE [LARGE SCALE GENOMIC DNA]</scope>
</reference>
<dbReference type="Pfam" id="PF13192">
    <property type="entry name" value="Thioredoxin_3"/>
    <property type="match status" value="1"/>
</dbReference>
<dbReference type="STRING" id="1817816.A2Y64_05280"/>
<organism evidence="2 3">
    <name type="scientific">Candidatus Coatesbacteria bacterium RBG_13_66_14</name>
    <dbReference type="NCBI Taxonomy" id="1817816"/>
    <lineage>
        <taxon>Bacteria</taxon>
        <taxon>Candidatus Coatesiibacteriota</taxon>
    </lineage>
</organism>
<gene>
    <name evidence="2" type="ORF">A2Y64_05280</name>
</gene>
<sequence>MRQLRIYGAGCRRCGALYQNCLEALEAAGEQGIVLKEEDLANISQAKVMFTPALEIDGKLVSEGKVL</sequence>
<dbReference type="PANTHER" id="PTHR36450">
    <property type="entry name" value="THIOREDOXIN"/>
    <property type="match status" value="1"/>
</dbReference>
<evidence type="ECO:0000313" key="3">
    <source>
        <dbReference type="Proteomes" id="UP000177187"/>
    </source>
</evidence>
<protein>
    <recommendedName>
        <fullName evidence="1">Thioredoxin-like fold domain-containing protein</fullName>
    </recommendedName>
</protein>
<dbReference type="InterPro" id="IPR005243">
    <property type="entry name" value="THIRX-like_proc"/>
</dbReference>
<dbReference type="EMBL" id="MFAF01000046">
    <property type="protein sequence ID" value="OGD78165.1"/>
    <property type="molecule type" value="Genomic_DNA"/>
</dbReference>
<evidence type="ECO:0000259" key="1">
    <source>
        <dbReference type="Pfam" id="PF13192"/>
    </source>
</evidence>
<name>A0A1F5FEP6_9BACT</name>
<dbReference type="SUPFAM" id="SSF52833">
    <property type="entry name" value="Thioredoxin-like"/>
    <property type="match status" value="1"/>
</dbReference>
<dbReference type="InterPro" id="IPR036249">
    <property type="entry name" value="Thioredoxin-like_sf"/>
</dbReference>
<dbReference type="InterPro" id="IPR012336">
    <property type="entry name" value="Thioredoxin-like_fold"/>
</dbReference>
<dbReference type="Proteomes" id="UP000177187">
    <property type="component" value="Unassembled WGS sequence"/>
</dbReference>
<comment type="caution">
    <text evidence="2">The sequence shown here is derived from an EMBL/GenBank/DDBJ whole genome shotgun (WGS) entry which is preliminary data.</text>
</comment>
<feature type="domain" description="Thioredoxin-like fold" evidence="1">
    <location>
        <begin position="3"/>
        <end position="66"/>
    </location>
</feature>
<accession>A0A1F5FEP6</accession>
<dbReference type="PANTHER" id="PTHR36450:SF1">
    <property type="entry name" value="THIOREDOXIN"/>
    <property type="match status" value="1"/>
</dbReference>